<dbReference type="EMBL" id="CP053070">
    <property type="protein sequence ID" value="QJR07644.1"/>
    <property type="molecule type" value="Genomic_DNA"/>
</dbReference>
<proteinExistence type="predicted"/>
<accession>A0AAE3A018</accession>
<dbReference type="AlphaFoldDB" id="A0AAE3A018"/>
<sequence>MFKILNDIKTSLKNHPWGWKEHLPYLLMLTLSLVALIFGVLSAIL</sequence>
<evidence type="ECO:0000313" key="4">
    <source>
        <dbReference type="Proteomes" id="UP000309390"/>
    </source>
</evidence>
<keyword evidence="1" id="KW-1133">Transmembrane helix</keyword>
<reference evidence="3 5" key="1">
    <citation type="submission" date="2020-04" db="EMBL/GenBank/DDBJ databases">
        <authorList>
            <person name="Kim J.-M."/>
            <person name="Chung S.H."/>
            <person name="Kim I."/>
            <person name="Kim J.-S."/>
        </authorList>
    </citation>
    <scope>NUCLEOTIDE SEQUENCE [LARGE SCALE GENOMIC DNA]</scope>
    <source>
        <strain evidence="3">HL20709</strain>
    </source>
</reference>
<dbReference type="Proteomes" id="UP000502818">
    <property type="component" value="Chromosome"/>
</dbReference>
<dbReference type="EMBL" id="JAIGOF010000020">
    <property type="protein sequence ID" value="MBX8595322.1"/>
    <property type="molecule type" value="Genomic_DNA"/>
</dbReference>
<name>A0AAE3A018_STAAU</name>
<evidence type="ECO:0000313" key="2">
    <source>
        <dbReference type="EMBL" id="MBX8595322.1"/>
    </source>
</evidence>
<protein>
    <submittedName>
        <fullName evidence="2">Uncharacterized protein</fullName>
    </submittedName>
</protein>
<keyword evidence="1" id="KW-0812">Transmembrane</keyword>
<keyword evidence="1" id="KW-0472">Membrane</keyword>
<evidence type="ECO:0000256" key="1">
    <source>
        <dbReference type="SAM" id="Phobius"/>
    </source>
</evidence>
<evidence type="ECO:0000313" key="3">
    <source>
        <dbReference type="EMBL" id="QJR07644.1"/>
    </source>
</evidence>
<organism evidence="2 4">
    <name type="scientific">Staphylococcus aureus</name>
    <dbReference type="NCBI Taxonomy" id="1280"/>
    <lineage>
        <taxon>Bacteria</taxon>
        <taxon>Bacillati</taxon>
        <taxon>Bacillota</taxon>
        <taxon>Bacilli</taxon>
        <taxon>Bacillales</taxon>
        <taxon>Staphylococcaceae</taxon>
        <taxon>Staphylococcus</taxon>
    </lineage>
</organism>
<feature type="transmembrane region" description="Helical" evidence="1">
    <location>
        <begin position="23"/>
        <end position="44"/>
    </location>
</feature>
<reference evidence="2" key="2">
    <citation type="submission" date="2021-08" db="EMBL/GenBank/DDBJ databases">
        <title>Whole-genome sequencing of local methicillin-resistant S. aureus strain Lr2.</title>
        <authorList>
            <person name="Ali A."/>
            <person name="Ullah N."/>
        </authorList>
    </citation>
    <scope>NUCLEOTIDE SEQUENCE</scope>
    <source>
        <strain evidence="2">Lr2</strain>
    </source>
</reference>
<evidence type="ECO:0000313" key="5">
    <source>
        <dbReference type="Proteomes" id="UP000502818"/>
    </source>
</evidence>
<dbReference type="Proteomes" id="UP000309390">
    <property type="component" value="Unassembled WGS sequence"/>
</dbReference>
<gene>
    <name evidence="2" type="ORF">E1948_12100</name>
    <name evidence="3" type="ORF">HH313_001509</name>
</gene>